<protein>
    <submittedName>
        <fullName evidence="2">Uncharacterized protein</fullName>
    </submittedName>
</protein>
<dbReference type="AlphaFoldDB" id="A0A8T0J1I3"/>
<comment type="caution">
    <text evidence="2">The sequence shown here is derived from an EMBL/GenBank/DDBJ whole genome shotgun (WGS) entry which is preliminary data.</text>
</comment>
<dbReference type="EMBL" id="CM026421">
    <property type="protein sequence ID" value="KAG0589407.1"/>
    <property type="molecule type" value="Genomic_DNA"/>
</dbReference>
<keyword evidence="1" id="KW-0812">Transmembrane</keyword>
<accession>A0A8T0J1I3</accession>
<proteinExistence type="predicted"/>
<evidence type="ECO:0000313" key="3">
    <source>
        <dbReference type="Proteomes" id="UP000822688"/>
    </source>
</evidence>
<organism evidence="2 3">
    <name type="scientific">Ceratodon purpureus</name>
    <name type="common">Fire moss</name>
    <name type="synonym">Dicranum purpureum</name>
    <dbReference type="NCBI Taxonomy" id="3225"/>
    <lineage>
        <taxon>Eukaryota</taxon>
        <taxon>Viridiplantae</taxon>
        <taxon>Streptophyta</taxon>
        <taxon>Embryophyta</taxon>
        <taxon>Bryophyta</taxon>
        <taxon>Bryophytina</taxon>
        <taxon>Bryopsida</taxon>
        <taxon>Dicranidae</taxon>
        <taxon>Pseudoditrichales</taxon>
        <taxon>Ditrichaceae</taxon>
        <taxon>Ceratodon</taxon>
    </lineage>
</organism>
<evidence type="ECO:0000313" key="2">
    <source>
        <dbReference type="EMBL" id="KAG0589407.1"/>
    </source>
</evidence>
<sequence length="286" mass="32166">MMISRLMRGRLSSSVKTLRREISSPHCRIVEHEGFPFNGAQRGYCTYRLFGSTSTHGSTTLTTLKHLQPVLQISCRKYQVQNIVSLTFATSCLAAWNGNAEVISCEQVQVGKSVPPVQQTLIKVEEKKDSRVVVVLKYLWLPALVTFTVVTGYYFPASLAITMALLLWSSKPTANSIYDWVEKRRLQEAIEKQKIEKLGFNFNLKATVMHVEVRDYTLFCLAQVTSMTQTATLVGFLGGWFVIYSSSSTITALGLRSLLPTTPPALKKFLDRFDPDVVTEHSVMER</sequence>
<evidence type="ECO:0000256" key="1">
    <source>
        <dbReference type="SAM" id="Phobius"/>
    </source>
</evidence>
<name>A0A8T0J1I3_CERPU</name>
<dbReference type="Proteomes" id="UP000822688">
    <property type="component" value="Chromosome 1"/>
</dbReference>
<reference evidence="2" key="1">
    <citation type="submission" date="2020-06" db="EMBL/GenBank/DDBJ databases">
        <title>WGS assembly of Ceratodon purpureus strain R40.</title>
        <authorList>
            <person name="Carey S.B."/>
            <person name="Jenkins J."/>
            <person name="Shu S."/>
            <person name="Lovell J.T."/>
            <person name="Sreedasyam A."/>
            <person name="Maumus F."/>
            <person name="Tiley G.P."/>
            <person name="Fernandez-Pozo N."/>
            <person name="Barry K."/>
            <person name="Chen C."/>
            <person name="Wang M."/>
            <person name="Lipzen A."/>
            <person name="Daum C."/>
            <person name="Saski C.A."/>
            <person name="Payton A.C."/>
            <person name="Mcbreen J.C."/>
            <person name="Conrad R.E."/>
            <person name="Kollar L.M."/>
            <person name="Olsson S."/>
            <person name="Huttunen S."/>
            <person name="Landis J.B."/>
            <person name="Wickett N.J."/>
            <person name="Johnson M.G."/>
            <person name="Rensing S.A."/>
            <person name="Grimwood J."/>
            <person name="Schmutz J."/>
            <person name="Mcdaniel S.F."/>
        </authorList>
    </citation>
    <scope>NUCLEOTIDE SEQUENCE</scope>
    <source>
        <strain evidence="2">R40</strain>
    </source>
</reference>
<feature type="transmembrane region" description="Helical" evidence="1">
    <location>
        <begin position="138"/>
        <end position="168"/>
    </location>
</feature>
<dbReference type="OrthoDB" id="1938234at2759"/>
<keyword evidence="1" id="KW-0472">Membrane</keyword>
<gene>
    <name evidence="2" type="ORF">KC19_1G018800</name>
</gene>
<keyword evidence="3" id="KW-1185">Reference proteome</keyword>
<keyword evidence="1" id="KW-1133">Transmembrane helix</keyword>